<accession>A0ABS0SA76</accession>
<comment type="caution">
    <text evidence="1">The sequence shown here is derived from an EMBL/GenBank/DDBJ whole genome shotgun (WGS) entry which is preliminary data.</text>
</comment>
<evidence type="ECO:0000313" key="1">
    <source>
        <dbReference type="EMBL" id="MBI1620131.1"/>
    </source>
</evidence>
<protein>
    <submittedName>
        <fullName evidence="1">Uncharacterized protein</fullName>
    </submittedName>
</protein>
<dbReference type="Proteomes" id="UP000601789">
    <property type="component" value="Unassembled WGS sequence"/>
</dbReference>
<dbReference type="EMBL" id="JADGMQ010000002">
    <property type="protein sequence ID" value="MBI1620131.1"/>
    <property type="molecule type" value="Genomic_DNA"/>
</dbReference>
<evidence type="ECO:0000313" key="2">
    <source>
        <dbReference type="Proteomes" id="UP000601789"/>
    </source>
</evidence>
<sequence>MFYPEFLGIPWYRESDYAEIRRVMIDGDSLPPTYFEWFRNAVQLEKSQQDNGVKVVRVMLNPAGFCDWCASRGTNPAAKARMEYARIEARRRLGK</sequence>
<organism evidence="1 2">
    <name type="scientific">Aquamicrobium zhengzhouense</name>
    <dbReference type="NCBI Taxonomy" id="2781738"/>
    <lineage>
        <taxon>Bacteria</taxon>
        <taxon>Pseudomonadati</taxon>
        <taxon>Pseudomonadota</taxon>
        <taxon>Alphaproteobacteria</taxon>
        <taxon>Hyphomicrobiales</taxon>
        <taxon>Phyllobacteriaceae</taxon>
        <taxon>Aquamicrobium</taxon>
    </lineage>
</organism>
<keyword evidence="2" id="KW-1185">Reference proteome</keyword>
<proteinExistence type="predicted"/>
<gene>
    <name evidence="1" type="ORF">IOD40_05575</name>
</gene>
<dbReference type="RefSeq" id="WP_198475136.1">
    <property type="nucleotide sequence ID" value="NZ_JADGMQ010000002.1"/>
</dbReference>
<name>A0ABS0SA76_9HYPH</name>
<reference evidence="1 2" key="1">
    <citation type="submission" date="2020-10" db="EMBL/GenBank/DDBJ databases">
        <title>Aquamicrobium zhengzhouensis sp. nov., a exopolysaccharide producing bacterium isolated from farmland soil.</title>
        <authorList>
            <person name="Wang X."/>
        </authorList>
    </citation>
    <scope>NUCLEOTIDE SEQUENCE [LARGE SCALE GENOMIC DNA]</scope>
    <source>
        <strain evidence="2">cd-1</strain>
    </source>
</reference>